<gene>
    <name evidence="8" type="primary">hemK</name>
    <name evidence="5" type="synonym">prmC</name>
    <name evidence="8" type="ORF">bsdtb5_09880</name>
</gene>
<keyword evidence="9" id="KW-1185">Reference proteome</keyword>
<protein>
    <recommendedName>
        <fullName evidence="5">Release factor glutamine methyltransferase</fullName>
        <shortName evidence="5">RF MTase</shortName>
        <ecNumber evidence="5">2.1.1.297</ecNumber>
    </recommendedName>
    <alternativeName>
        <fullName evidence="5">N5-glutamine methyltransferase PrmC</fullName>
    </alternativeName>
    <alternativeName>
        <fullName evidence="5">Protein-(glutamine-N5) MTase PrmC</fullName>
    </alternativeName>
    <alternativeName>
        <fullName evidence="5">Protein-glutamine N-methyltransferase PrmC</fullName>
    </alternativeName>
</protein>
<comment type="caution">
    <text evidence="5">Lacks conserved residue(s) required for the propagation of feature annotation.</text>
</comment>
<dbReference type="GO" id="GO:0003676">
    <property type="term" value="F:nucleic acid binding"/>
    <property type="evidence" value="ECO:0007669"/>
    <property type="project" value="InterPro"/>
</dbReference>
<evidence type="ECO:0000259" key="6">
    <source>
        <dbReference type="Pfam" id="PF05175"/>
    </source>
</evidence>
<dbReference type="Gene3D" id="1.10.8.10">
    <property type="entry name" value="DNA helicase RuvA subunit, C-terminal domain"/>
    <property type="match status" value="1"/>
</dbReference>
<dbReference type="InterPro" id="IPR002052">
    <property type="entry name" value="DNA_methylase_N6_adenine_CS"/>
</dbReference>
<feature type="domain" description="Release factor glutamine methyltransferase N-terminal" evidence="7">
    <location>
        <begin position="7"/>
        <end position="76"/>
    </location>
</feature>
<dbReference type="InterPro" id="IPR004556">
    <property type="entry name" value="HemK-like"/>
</dbReference>
<dbReference type="GO" id="GO:0102559">
    <property type="term" value="F:peptide chain release factor N(5)-glutamine methyltransferase activity"/>
    <property type="evidence" value="ECO:0007669"/>
    <property type="project" value="UniProtKB-EC"/>
</dbReference>
<comment type="similarity">
    <text evidence="5">Belongs to the protein N5-glutamine methyltransferase family. PrmC subfamily.</text>
</comment>
<proteinExistence type="inferred from homology"/>
<dbReference type="NCBIfam" id="TIGR00536">
    <property type="entry name" value="hemK_fam"/>
    <property type="match status" value="1"/>
</dbReference>
<dbReference type="AlphaFoldDB" id="A0A7R7ID58"/>
<evidence type="ECO:0000256" key="5">
    <source>
        <dbReference type="HAMAP-Rule" id="MF_02126"/>
    </source>
</evidence>
<reference evidence="8 9" key="1">
    <citation type="submission" date="2020-11" db="EMBL/GenBank/DDBJ databases">
        <title>Draft genome sequencing of a Lachnospiraceae strain isolated from anoxic soil subjected to BSD treatment.</title>
        <authorList>
            <person name="Uek A."/>
            <person name="Tonouchi A."/>
        </authorList>
    </citation>
    <scope>NUCLEOTIDE SEQUENCE [LARGE SCALE GENOMIC DNA]</scope>
    <source>
        <strain evidence="8 9">TB5</strain>
    </source>
</reference>
<dbReference type="PANTHER" id="PTHR18895:SF74">
    <property type="entry name" value="MTRF1L RELEASE FACTOR GLUTAMINE METHYLTRANSFERASE"/>
    <property type="match status" value="1"/>
</dbReference>
<feature type="domain" description="Methyltransferase small" evidence="6">
    <location>
        <begin position="101"/>
        <end position="189"/>
    </location>
</feature>
<keyword evidence="3 5" id="KW-0949">S-adenosyl-L-methionine</keyword>
<dbReference type="Gene3D" id="3.40.50.150">
    <property type="entry name" value="Vaccinia Virus protein VP39"/>
    <property type="match status" value="1"/>
</dbReference>
<dbReference type="PROSITE" id="PS00092">
    <property type="entry name" value="N6_MTASE"/>
    <property type="match status" value="1"/>
</dbReference>
<feature type="binding site" evidence="5">
    <location>
        <begin position="182"/>
        <end position="185"/>
    </location>
    <ligand>
        <name>substrate</name>
    </ligand>
</feature>
<dbReference type="InterPro" id="IPR007848">
    <property type="entry name" value="Small_mtfrase_dom"/>
</dbReference>
<keyword evidence="1 5" id="KW-0489">Methyltransferase</keyword>
<evidence type="ECO:0000256" key="1">
    <source>
        <dbReference type="ARBA" id="ARBA00022603"/>
    </source>
</evidence>
<dbReference type="GO" id="GO:0032259">
    <property type="term" value="P:methylation"/>
    <property type="evidence" value="ECO:0007669"/>
    <property type="project" value="UniProtKB-KW"/>
</dbReference>
<evidence type="ECO:0000259" key="7">
    <source>
        <dbReference type="Pfam" id="PF17827"/>
    </source>
</evidence>
<evidence type="ECO:0000313" key="8">
    <source>
        <dbReference type="EMBL" id="BCN29693.1"/>
    </source>
</evidence>
<comment type="function">
    <text evidence="5">Methylates the class 1 translation termination release factors RF1/PrfA and RF2/PrfB on the glutamine residue of the universally conserved GGQ motif.</text>
</comment>
<evidence type="ECO:0000313" key="9">
    <source>
        <dbReference type="Proteomes" id="UP000595897"/>
    </source>
</evidence>
<dbReference type="InterPro" id="IPR019874">
    <property type="entry name" value="RF_methyltr_PrmC"/>
</dbReference>
<feature type="binding site" evidence="5">
    <location>
        <position position="141"/>
    </location>
    <ligand>
        <name>S-adenosyl-L-methionine</name>
        <dbReference type="ChEBI" id="CHEBI:59789"/>
    </ligand>
</feature>
<organism evidence="8 9">
    <name type="scientific">Anaeromicropila herbilytica</name>
    <dbReference type="NCBI Taxonomy" id="2785025"/>
    <lineage>
        <taxon>Bacteria</taxon>
        <taxon>Bacillati</taxon>
        <taxon>Bacillota</taxon>
        <taxon>Clostridia</taxon>
        <taxon>Lachnospirales</taxon>
        <taxon>Lachnospiraceae</taxon>
        <taxon>Anaeromicropila</taxon>
    </lineage>
</organism>
<accession>A0A7R7ID58</accession>
<feature type="binding site" evidence="5">
    <location>
        <position position="182"/>
    </location>
    <ligand>
        <name>S-adenosyl-L-methionine</name>
        <dbReference type="ChEBI" id="CHEBI:59789"/>
    </ligand>
</feature>
<dbReference type="NCBIfam" id="TIGR03534">
    <property type="entry name" value="RF_mod_PrmC"/>
    <property type="match status" value="1"/>
</dbReference>
<dbReference type="InterPro" id="IPR040758">
    <property type="entry name" value="PrmC_N"/>
</dbReference>
<comment type="catalytic activity">
    <reaction evidence="4 5">
        <text>L-glutaminyl-[peptide chain release factor] + S-adenosyl-L-methionine = N(5)-methyl-L-glutaminyl-[peptide chain release factor] + S-adenosyl-L-homocysteine + H(+)</text>
        <dbReference type="Rhea" id="RHEA:42896"/>
        <dbReference type="Rhea" id="RHEA-COMP:10271"/>
        <dbReference type="Rhea" id="RHEA-COMP:10272"/>
        <dbReference type="ChEBI" id="CHEBI:15378"/>
        <dbReference type="ChEBI" id="CHEBI:30011"/>
        <dbReference type="ChEBI" id="CHEBI:57856"/>
        <dbReference type="ChEBI" id="CHEBI:59789"/>
        <dbReference type="ChEBI" id="CHEBI:61891"/>
        <dbReference type="EC" id="2.1.1.297"/>
    </reaction>
</comment>
<dbReference type="Proteomes" id="UP000595897">
    <property type="component" value="Chromosome"/>
</dbReference>
<evidence type="ECO:0000256" key="3">
    <source>
        <dbReference type="ARBA" id="ARBA00022691"/>
    </source>
</evidence>
<keyword evidence="2 5" id="KW-0808">Transferase</keyword>
<dbReference type="SUPFAM" id="SSF53335">
    <property type="entry name" value="S-adenosyl-L-methionine-dependent methyltransferases"/>
    <property type="match status" value="1"/>
</dbReference>
<evidence type="ECO:0000256" key="4">
    <source>
        <dbReference type="ARBA" id="ARBA00048391"/>
    </source>
</evidence>
<dbReference type="KEGG" id="ahb:bsdtb5_09880"/>
<dbReference type="HAMAP" id="MF_02126">
    <property type="entry name" value="RF_methyltr_PrmC"/>
    <property type="match status" value="1"/>
</dbReference>
<dbReference type="Pfam" id="PF05175">
    <property type="entry name" value="MTS"/>
    <property type="match status" value="1"/>
</dbReference>
<dbReference type="EC" id="2.1.1.297" evidence="5"/>
<dbReference type="InterPro" id="IPR029063">
    <property type="entry name" value="SAM-dependent_MTases_sf"/>
</dbReference>
<dbReference type="CDD" id="cd02440">
    <property type="entry name" value="AdoMet_MTases"/>
    <property type="match status" value="1"/>
</dbReference>
<dbReference type="InterPro" id="IPR050320">
    <property type="entry name" value="N5-glutamine_MTase"/>
</dbReference>
<evidence type="ECO:0000256" key="2">
    <source>
        <dbReference type="ARBA" id="ARBA00022679"/>
    </source>
</evidence>
<dbReference type="Pfam" id="PF17827">
    <property type="entry name" value="PrmC_N"/>
    <property type="match status" value="1"/>
</dbReference>
<sequence length="275" mass="31754">MKSLEDVYKDGENLLCKSEITDAKLDAWYLMEYVFHINRIEYYMNPKKDIDDSLYEKYMRYIKERAKHIPLQHIIGVAEFMGMEYIVSPDVLIPRQDTECLILEVLKYANNKSVLDMCTGSSCIITSLAKLCHLKCAVGVDISLRALEIAKKNIKKHNVNVELIQSNLFDRIEGRFDIIVSNPPYIKSEVINELMPEVKDHEPITALDGFEDGLYFYREIIKVAKNYLTEGGMIFFEIGHDQGDEVKRLLEESDYHSVQILKDLAGLDRVVFANL</sequence>
<dbReference type="EMBL" id="AP024169">
    <property type="protein sequence ID" value="BCN29693.1"/>
    <property type="molecule type" value="Genomic_DNA"/>
</dbReference>
<name>A0A7R7ID58_9FIRM</name>
<dbReference type="PANTHER" id="PTHR18895">
    <property type="entry name" value="HEMK METHYLTRANSFERASE"/>
    <property type="match status" value="1"/>
</dbReference>
<dbReference type="RefSeq" id="WP_271714958.1">
    <property type="nucleotide sequence ID" value="NZ_AP024169.1"/>
</dbReference>